<protein>
    <submittedName>
        <fullName evidence="5">Peptide ABC transporter</fullName>
    </submittedName>
</protein>
<feature type="signal peptide" evidence="3">
    <location>
        <begin position="1"/>
        <end position="20"/>
    </location>
</feature>
<dbReference type="AlphaFoldDB" id="A0A2T7GCG8"/>
<dbReference type="GO" id="GO:0043190">
    <property type="term" value="C:ATP-binding cassette (ABC) transporter complex"/>
    <property type="evidence" value="ECO:0007669"/>
    <property type="project" value="InterPro"/>
</dbReference>
<dbReference type="InterPro" id="IPR039424">
    <property type="entry name" value="SBP_5"/>
</dbReference>
<keyword evidence="3" id="KW-0732">Signal</keyword>
<evidence type="ECO:0000256" key="1">
    <source>
        <dbReference type="ARBA" id="ARBA00004418"/>
    </source>
</evidence>
<comment type="similarity">
    <text evidence="2">Belongs to the bacterial solute-binding protein 5 family.</text>
</comment>
<dbReference type="GO" id="GO:0015833">
    <property type="term" value="P:peptide transport"/>
    <property type="evidence" value="ECO:0007669"/>
    <property type="project" value="TreeGrafter"/>
</dbReference>
<dbReference type="PIRSF" id="PIRSF002741">
    <property type="entry name" value="MppA"/>
    <property type="match status" value="1"/>
</dbReference>
<dbReference type="GO" id="GO:0030288">
    <property type="term" value="C:outer membrane-bounded periplasmic space"/>
    <property type="evidence" value="ECO:0007669"/>
    <property type="project" value="UniProtKB-ARBA"/>
</dbReference>
<name>A0A2T7GCG8_9RHOB</name>
<dbReference type="Gene3D" id="3.40.190.10">
    <property type="entry name" value="Periplasmic binding protein-like II"/>
    <property type="match status" value="1"/>
</dbReference>
<gene>
    <name evidence="5" type="ORF">DC366_02845</name>
</gene>
<dbReference type="InterPro" id="IPR030678">
    <property type="entry name" value="Peptide/Ni-bd"/>
</dbReference>
<keyword evidence="6" id="KW-1185">Reference proteome</keyword>
<dbReference type="PANTHER" id="PTHR30290">
    <property type="entry name" value="PERIPLASMIC BINDING COMPONENT OF ABC TRANSPORTER"/>
    <property type="match status" value="1"/>
</dbReference>
<dbReference type="CDD" id="cd08513">
    <property type="entry name" value="PBP2_thermophilic_Hb8_like"/>
    <property type="match status" value="1"/>
</dbReference>
<proteinExistence type="inferred from homology"/>
<dbReference type="OrthoDB" id="9803988at2"/>
<dbReference type="Gene3D" id="3.10.105.10">
    <property type="entry name" value="Dipeptide-binding Protein, Domain 3"/>
    <property type="match status" value="1"/>
</dbReference>
<organism evidence="5 6">
    <name type="scientific">Pelagivirga sediminicola</name>
    <dbReference type="NCBI Taxonomy" id="2170575"/>
    <lineage>
        <taxon>Bacteria</taxon>
        <taxon>Pseudomonadati</taxon>
        <taxon>Pseudomonadota</taxon>
        <taxon>Alphaproteobacteria</taxon>
        <taxon>Rhodobacterales</taxon>
        <taxon>Paracoccaceae</taxon>
        <taxon>Pelagivirga</taxon>
    </lineage>
</organism>
<evidence type="ECO:0000256" key="3">
    <source>
        <dbReference type="SAM" id="SignalP"/>
    </source>
</evidence>
<sequence>MPVRPIAAALALCLSFTAPAADASETSGARGRDGQLRLYYWQAPSTLNPYLSGGVKDVEAASLIVEPLARLDPDGQMVPWLVQSIPTLENGGVAPDLRSITWRLKPGLTWSDGSPVTSADIRFTLEYCTAPGSGCAQQAKFRDVAAVDTPGPLTAVLRFDSPKPHPYGPFVGPQTPLLQAAQFAECIGPRAASCTAANFAPIGTGPFRAVQFRPGDAALFEMNPHYRVDDQPAFASVLLKGGGNANSAARTVLETGEFDYAWNLQLSPDVLAAMAASGKGRVVTAFSTLVERLAFNLREPAPTPSTLRQAAPLPHPAMSDPDVRRALAMALDRELMVEIGYGAAGRVTCNILPGPRIYASRENDGCAAQDIARAQAILQNAGWTDDNGDGVRERQGKQLRFVFQTSTNAVRQDFQLLAKEWWRQIGVQTELRNIDASVFFSSDASSPDTLQRFGAHIQMYAGASDGPDPEAYLSGWACKNIPDRDNGWQGQNVGAWCDPAYDRLLDKLAVTAGLEERAELARTLNDMLVQNHVVVPLVDRARISAHSAALEGVRMNAWDSELWNVAEWHRMAQ</sequence>
<evidence type="ECO:0000259" key="4">
    <source>
        <dbReference type="Pfam" id="PF00496"/>
    </source>
</evidence>
<evidence type="ECO:0000313" key="5">
    <source>
        <dbReference type="EMBL" id="PVA12099.1"/>
    </source>
</evidence>
<evidence type="ECO:0000256" key="2">
    <source>
        <dbReference type="ARBA" id="ARBA00005695"/>
    </source>
</evidence>
<feature type="domain" description="Solute-binding protein family 5" evidence="4">
    <location>
        <begin position="77"/>
        <end position="477"/>
    </location>
</feature>
<dbReference type="Proteomes" id="UP000244446">
    <property type="component" value="Unassembled WGS sequence"/>
</dbReference>
<dbReference type="RefSeq" id="WP_108690843.1">
    <property type="nucleotide sequence ID" value="NZ_QCYH01000001.1"/>
</dbReference>
<dbReference type="PANTHER" id="PTHR30290:SF65">
    <property type="entry name" value="MONOACYL PHOSPHATIDYLINOSITOL TETRAMANNOSIDE-BINDING PROTEIN LPQW-RELATED"/>
    <property type="match status" value="1"/>
</dbReference>
<reference evidence="5 6" key="1">
    <citation type="submission" date="2018-04" db="EMBL/GenBank/DDBJ databases">
        <title>Pelagivirga bohaiensis gen. nov., sp. nov., a bacterium isolated from the Bohai Sea.</title>
        <authorList>
            <person name="Ji X."/>
        </authorList>
    </citation>
    <scope>NUCLEOTIDE SEQUENCE [LARGE SCALE GENOMIC DNA]</scope>
    <source>
        <strain evidence="5 6">BH-SD19</strain>
    </source>
</reference>
<feature type="chain" id="PRO_5015693429" evidence="3">
    <location>
        <begin position="21"/>
        <end position="573"/>
    </location>
</feature>
<dbReference type="InterPro" id="IPR000914">
    <property type="entry name" value="SBP_5_dom"/>
</dbReference>
<dbReference type="Pfam" id="PF00496">
    <property type="entry name" value="SBP_bac_5"/>
    <property type="match status" value="1"/>
</dbReference>
<dbReference type="SUPFAM" id="SSF53850">
    <property type="entry name" value="Periplasmic binding protein-like II"/>
    <property type="match status" value="1"/>
</dbReference>
<accession>A0A2T7GCG8</accession>
<comment type="caution">
    <text evidence="5">The sequence shown here is derived from an EMBL/GenBank/DDBJ whole genome shotgun (WGS) entry which is preliminary data.</text>
</comment>
<comment type="subcellular location">
    <subcellularLocation>
        <location evidence="1">Periplasm</location>
    </subcellularLocation>
</comment>
<dbReference type="EMBL" id="QCYH01000001">
    <property type="protein sequence ID" value="PVA12099.1"/>
    <property type="molecule type" value="Genomic_DNA"/>
</dbReference>
<evidence type="ECO:0000313" key="6">
    <source>
        <dbReference type="Proteomes" id="UP000244446"/>
    </source>
</evidence>
<dbReference type="GO" id="GO:1904680">
    <property type="term" value="F:peptide transmembrane transporter activity"/>
    <property type="evidence" value="ECO:0007669"/>
    <property type="project" value="TreeGrafter"/>
</dbReference>